<evidence type="ECO:0000256" key="4">
    <source>
        <dbReference type="ARBA" id="ARBA00038054"/>
    </source>
</evidence>
<evidence type="ECO:0000313" key="7">
    <source>
        <dbReference type="Proteomes" id="UP000244928"/>
    </source>
</evidence>
<dbReference type="AlphaFoldDB" id="A0A2S1R944"/>
<protein>
    <submittedName>
        <fullName evidence="6">Flavin reductase</fullName>
    </submittedName>
</protein>
<keyword evidence="7" id="KW-1185">Reference proteome</keyword>
<dbReference type="Pfam" id="PF01613">
    <property type="entry name" value="Flavin_Reduct"/>
    <property type="match status" value="1"/>
</dbReference>
<dbReference type="RefSeq" id="WP_108847996.1">
    <property type="nucleotide sequence ID" value="NZ_CP015449.1"/>
</dbReference>
<dbReference type="SMART" id="SM00903">
    <property type="entry name" value="Flavin_Reduct"/>
    <property type="match status" value="1"/>
</dbReference>
<evidence type="ECO:0000259" key="5">
    <source>
        <dbReference type="SMART" id="SM00903"/>
    </source>
</evidence>
<proteinExistence type="inferred from homology"/>
<dbReference type="InterPro" id="IPR012349">
    <property type="entry name" value="Split_barrel_FMN-bd"/>
</dbReference>
<gene>
    <name evidence="6" type="ORF">A6035_12115</name>
</gene>
<dbReference type="KEGG" id="dlu:A6035_12115"/>
<evidence type="ECO:0000256" key="2">
    <source>
        <dbReference type="ARBA" id="ARBA00022630"/>
    </source>
</evidence>
<reference evidence="6 7" key="1">
    <citation type="submission" date="2016-04" db="EMBL/GenBank/DDBJ databases">
        <title>Complete genome sequence of Dietzia lutea YIM 80766T, a strain isolated from desert soil in Egypt.</title>
        <authorList>
            <person name="Zhao J."/>
            <person name="Hu B."/>
            <person name="Geng S."/>
            <person name="Nie Y."/>
            <person name="Tang Y."/>
        </authorList>
    </citation>
    <scope>NUCLEOTIDE SEQUENCE [LARGE SCALE GENOMIC DNA]</scope>
    <source>
        <strain evidence="6 7">YIM 80766</strain>
    </source>
</reference>
<dbReference type="GO" id="GO:0010181">
    <property type="term" value="F:FMN binding"/>
    <property type="evidence" value="ECO:0007669"/>
    <property type="project" value="InterPro"/>
</dbReference>
<dbReference type="EMBL" id="CP015449">
    <property type="protein sequence ID" value="AWH92785.1"/>
    <property type="molecule type" value="Genomic_DNA"/>
</dbReference>
<dbReference type="GO" id="GO:0016646">
    <property type="term" value="F:oxidoreductase activity, acting on the CH-NH group of donors, NAD or NADP as acceptor"/>
    <property type="evidence" value="ECO:0007669"/>
    <property type="project" value="UniProtKB-ARBA"/>
</dbReference>
<evidence type="ECO:0000313" key="6">
    <source>
        <dbReference type="EMBL" id="AWH92785.1"/>
    </source>
</evidence>
<accession>A0A2S1R944</accession>
<name>A0A2S1R944_9ACTN</name>
<evidence type="ECO:0000256" key="3">
    <source>
        <dbReference type="ARBA" id="ARBA00022643"/>
    </source>
</evidence>
<keyword evidence="3" id="KW-0288">FMN</keyword>
<organism evidence="6 7">
    <name type="scientific">Dietzia lutea</name>
    <dbReference type="NCBI Taxonomy" id="546160"/>
    <lineage>
        <taxon>Bacteria</taxon>
        <taxon>Bacillati</taxon>
        <taxon>Actinomycetota</taxon>
        <taxon>Actinomycetes</taxon>
        <taxon>Mycobacteriales</taxon>
        <taxon>Dietziaceae</taxon>
        <taxon>Dietzia</taxon>
    </lineage>
</organism>
<evidence type="ECO:0000256" key="1">
    <source>
        <dbReference type="ARBA" id="ARBA00001917"/>
    </source>
</evidence>
<dbReference type="Gene3D" id="2.30.110.10">
    <property type="entry name" value="Electron Transport, Fmn-binding Protein, Chain A"/>
    <property type="match status" value="1"/>
</dbReference>
<dbReference type="PANTHER" id="PTHR33798">
    <property type="entry name" value="FLAVOPROTEIN OXYGENASE"/>
    <property type="match status" value="1"/>
</dbReference>
<dbReference type="InterPro" id="IPR002563">
    <property type="entry name" value="Flavin_Rdtase-like_dom"/>
</dbReference>
<dbReference type="OrthoDB" id="9794638at2"/>
<sequence length="196" mass="21295">MRIVHTPDDPPAKGFYSLLTASIAPRPIAWVSTVSADGVLNLAPYSFFTVACADPAILSVTSVGRKDTYRNVMDTGEFVVNIGTESLMETMNDTSAPVGPEVDEFELQGLTADPSDIVSPPRVAEAPIAFECVRHDVIDLGTSAMLLGRVVSVTVDEEIMADDGLPDFDILQPPSRLGRHQWGYAPRTRELPRPRK</sequence>
<feature type="domain" description="Flavin reductase like" evidence="5">
    <location>
        <begin position="21"/>
        <end position="169"/>
    </location>
</feature>
<keyword evidence="2" id="KW-0285">Flavoprotein</keyword>
<comment type="cofactor">
    <cofactor evidence="1">
        <name>FMN</name>
        <dbReference type="ChEBI" id="CHEBI:58210"/>
    </cofactor>
</comment>
<dbReference type="SUPFAM" id="SSF50475">
    <property type="entry name" value="FMN-binding split barrel"/>
    <property type="match status" value="1"/>
</dbReference>
<comment type="similarity">
    <text evidence="4">Belongs to the flavoredoxin family.</text>
</comment>
<dbReference type="Proteomes" id="UP000244928">
    <property type="component" value="Chromosome"/>
</dbReference>
<dbReference type="PANTHER" id="PTHR33798:SF5">
    <property type="entry name" value="FLAVIN REDUCTASE LIKE DOMAIN-CONTAINING PROTEIN"/>
    <property type="match status" value="1"/>
</dbReference>